<evidence type="ECO:0000256" key="2">
    <source>
        <dbReference type="ARBA" id="ARBA00009012"/>
    </source>
</evidence>
<keyword evidence="5 6" id="KW-0472">Membrane</keyword>
<evidence type="ECO:0000313" key="7">
    <source>
        <dbReference type="EMBL" id="SDF63263.1"/>
    </source>
</evidence>
<evidence type="ECO:0000256" key="4">
    <source>
        <dbReference type="ARBA" id="ARBA00022989"/>
    </source>
</evidence>
<proteinExistence type="inferred from homology"/>
<dbReference type="PANTHER" id="PTHR13353:SF5">
    <property type="entry name" value="TRANSMEMBRANE PROTEIN 19"/>
    <property type="match status" value="1"/>
</dbReference>
<sequence>MVLFPPGGMQLLILLILSGIMFLCIRTKKLTIPAALLAGVTGAITLLGTGWVGILSLLLFFMLGVWATSHRKDLKAKITPEGTHPESRKASQVFANGGVAGIVSFIACLDHSRINLYELMMAASLASALADTLSSELGMVYGRNFYNIWTFKREPKGLDGVVSLEGTLIGAAGAGLMALLYACFDKMGIIVLLAGVLGNLVDSILGATLERSKYIGNDVVNFLNTLFAALFAGVWYLLVLLS</sequence>
<dbReference type="PANTHER" id="PTHR13353">
    <property type="entry name" value="TRANSMEMBRANE PROTEIN 19"/>
    <property type="match status" value="1"/>
</dbReference>
<name>A0A1G7MNF7_CHIFI</name>
<gene>
    <name evidence="7" type="ORF">SAMN04488121_102506</name>
</gene>
<feature type="transmembrane region" description="Helical" evidence="6">
    <location>
        <begin position="37"/>
        <end position="67"/>
    </location>
</feature>
<dbReference type="EMBL" id="FNBN01000002">
    <property type="protein sequence ID" value="SDF63263.1"/>
    <property type="molecule type" value="Genomic_DNA"/>
</dbReference>
<keyword evidence="3 6" id="KW-0812">Transmembrane</keyword>
<dbReference type="InterPro" id="IPR002794">
    <property type="entry name" value="DUF92_TMEM19"/>
</dbReference>
<accession>A0A1G7MNF7</accession>
<dbReference type="OrthoDB" id="9770047at2"/>
<dbReference type="Proteomes" id="UP000199045">
    <property type="component" value="Unassembled WGS sequence"/>
</dbReference>
<feature type="transmembrane region" description="Helical" evidence="6">
    <location>
        <begin position="189"/>
        <end position="209"/>
    </location>
</feature>
<evidence type="ECO:0000256" key="3">
    <source>
        <dbReference type="ARBA" id="ARBA00022692"/>
    </source>
</evidence>
<evidence type="ECO:0000256" key="6">
    <source>
        <dbReference type="SAM" id="Phobius"/>
    </source>
</evidence>
<comment type="subcellular location">
    <subcellularLocation>
        <location evidence="1">Membrane</location>
        <topology evidence="1">Multi-pass membrane protein</topology>
    </subcellularLocation>
</comment>
<evidence type="ECO:0000256" key="5">
    <source>
        <dbReference type="ARBA" id="ARBA00023136"/>
    </source>
</evidence>
<feature type="transmembrane region" description="Helical" evidence="6">
    <location>
        <begin position="161"/>
        <end position="182"/>
    </location>
</feature>
<dbReference type="Pfam" id="PF01940">
    <property type="entry name" value="DUF92"/>
    <property type="match status" value="1"/>
</dbReference>
<keyword evidence="4 6" id="KW-1133">Transmembrane helix</keyword>
<dbReference type="AlphaFoldDB" id="A0A1G7MNF7"/>
<comment type="similarity">
    <text evidence="2">Belongs to the TMEM19 family.</text>
</comment>
<evidence type="ECO:0000256" key="1">
    <source>
        <dbReference type="ARBA" id="ARBA00004141"/>
    </source>
</evidence>
<protein>
    <submittedName>
        <fullName evidence="7">TIGR00297 family protein</fullName>
    </submittedName>
</protein>
<dbReference type="GO" id="GO:0016020">
    <property type="term" value="C:membrane"/>
    <property type="evidence" value="ECO:0007669"/>
    <property type="project" value="UniProtKB-SubCell"/>
</dbReference>
<evidence type="ECO:0000313" key="8">
    <source>
        <dbReference type="Proteomes" id="UP000199045"/>
    </source>
</evidence>
<feature type="transmembrane region" description="Helical" evidence="6">
    <location>
        <begin position="221"/>
        <end position="241"/>
    </location>
</feature>
<organism evidence="7 8">
    <name type="scientific">Chitinophaga filiformis</name>
    <name type="common">Myxococcus filiformis</name>
    <name type="synonym">Flexibacter filiformis</name>
    <dbReference type="NCBI Taxonomy" id="104663"/>
    <lineage>
        <taxon>Bacteria</taxon>
        <taxon>Pseudomonadati</taxon>
        <taxon>Bacteroidota</taxon>
        <taxon>Chitinophagia</taxon>
        <taxon>Chitinophagales</taxon>
        <taxon>Chitinophagaceae</taxon>
        <taxon>Chitinophaga</taxon>
    </lineage>
</organism>
<feature type="transmembrane region" description="Helical" evidence="6">
    <location>
        <begin position="6"/>
        <end position="25"/>
    </location>
</feature>
<reference evidence="8" key="1">
    <citation type="submission" date="2016-10" db="EMBL/GenBank/DDBJ databases">
        <authorList>
            <person name="Varghese N."/>
            <person name="Submissions S."/>
        </authorList>
    </citation>
    <scope>NUCLEOTIDE SEQUENCE [LARGE SCALE GENOMIC DNA]</scope>
    <source>
        <strain evidence="8">DSM 527</strain>
    </source>
</reference>